<dbReference type="EMBL" id="KN820996">
    <property type="protein sequence ID" value="KIJ05413.1"/>
    <property type="molecule type" value="Genomic_DNA"/>
</dbReference>
<proteinExistence type="predicted"/>
<reference evidence="2 3" key="1">
    <citation type="submission" date="2014-06" db="EMBL/GenBank/DDBJ databases">
        <authorList>
            <consortium name="DOE Joint Genome Institute"/>
            <person name="Kuo A."/>
            <person name="Kohler A."/>
            <person name="Nagy L.G."/>
            <person name="Floudas D."/>
            <person name="Copeland A."/>
            <person name="Barry K.W."/>
            <person name="Cichocki N."/>
            <person name="Veneault-Fourrey C."/>
            <person name="LaButti K."/>
            <person name="Lindquist E.A."/>
            <person name="Lipzen A."/>
            <person name="Lundell T."/>
            <person name="Morin E."/>
            <person name="Murat C."/>
            <person name="Sun H."/>
            <person name="Tunlid A."/>
            <person name="Henrissat B."/>
            <person name="Grigoriev I.V."/>
            <person name="Hibbett D.S."/>
            <person name="Martin F."/>
            <person name="Nordberg H.P."/>
            <person name="Cantor M.N."/>
            <person name="Hua S.X."/>
        </authorList>
    </citation>
    <scope>NUCLEOTIDE SEQUENCE [LARGE SCALE GENOMIC DNA]</scope>
    <source>
        <strain evidence="2 3">ATCC 200175</strain>
    </source>
</reference>
<evidence type="ECO:0000313" key="3">
    <source>
        <dbReference type="Proteomes" id="UP000053647"/>
    </source>
</evidence>
<feature type="compositionally biased region" description="Polar residues" evidence="1">
    <location>
        <begin position="58"/>
        <end position="82"/>
    </location>
</feature>
<feature type="region of interest" description="Disordered" evidence="1">
    <location>
        <begin position="107"/>
        <end position="136"/>
    </location>
</feature>
<keyword evidence="3" id="KW-1185">Reference proteome</keyword>
<sequence length="183" mass="20053">MKFVVDNRLLAFVLLNSLPKTSEWNMFTSSVINTVEDSKLTFDAVETRITSEDARLNPSGSSDSALKASNKSSTRPPNSTTWCEHHQQSGHNSDDCYAYQRWTKELRKGGGGGGGRRWDKKKEKANATEDTPEVSPKTPEIANIVTEGVSKSLMARVLAYLSSEPKSSGRNTIVIDSGATSHM</sequence>
<dbReference type="OrthoDB" id="2689235at2759"/>
<feature type="compositionally biased region" description="Basic and acidic residues" evidence="1">
    <location>
        <begin position="116"/>
        <end position="127"/>
    </location>
</feature>
<protein>
    <submittedName>
        <fullName evidence="2">Uncharacterized protein</fullName>
    </submittedName>
</protein>
<feature type="region of interest" description="Disordered" evidence="1">
    <location>
        <begin position="53"/>
        <end position="93"/>
    </location>
</feature>
<feature type="non-terminal residue" evidence="2">
    <location>
        <position position="183"/>
    </location>
</feature>
<gene>
    <name evidence="2" type="ORF">PAXINDRAFT_93510</name>
</gene>
<evidence type="ECO:0000313" key="2">
    <source>
        <dbReference type="EMBL" id="KIJ05413.1"/>
    </source>
</evidence>
<accession>A0A0C9T1K6</accession>
<organism evidence="2 3">
    <name type="scientific">Paxillus involutus ATCC 200175</name>
    <dbReference type="NCBI Taxonomy" id="664439"/>
    <lineage>
        <taxon>Eukaryota</taxon>
        <taxon>Fungi</taxon>
        <taxon>Dikarya</taxon>
        <taxon>Basidiomycota</taxon>
        <taxon>Agaricomycotina</taxon>
        <taxon>Agaricomycetes</taxon>
        <taxon>Agaricomycetidae</taxon>
        <taxon>Boletales</taxon>
        <taxon>Paxilineae</taxon>
        <taxon>Paxillaceae</taxon>
        <taxon>Paxillus</taxon>
    </lineage>
</organism>
<dbReference type="AlphaFoldDB" id="A0A0C9T1K6"/>
<dbReference type="Proteomes" id="UP000053647">
    <property type="component" value="Unassembled WGS sequence"/>
</dbReference>
<dbReference type="HOGENOM" id="CLU_090729_0_0_1"/>
<reference evidence="3" key="2">
    <citation type="submission" date="2015-01" db="EMBL/GenBank/DDBJ databases">
        <title>Evolutionary Origins and Diversification of the Mycorrhizal Mutualists.</title>
        <authorList>
            <consortium name="DOE Joint Genome Institute"/>
            <consortium name="Mycorrhizal Genomics Consortium"/>
            <person name="Kohler A."/>
            <person name="Kuo A."/>
            <person name="Nagy L.G."/>
            <person name="Floudas D."/>
            <person name="Copeland A."/>
            <person name="Barry K.W."/>
            <person name="Cichocki N."/>
            <person name="Veneault-Fourrey C."/>
            <person name="LaButti K."/>
            <person name="Lindquist E.A."/>
            <person name="Lipzen A."/>
            <person name="Lundell T."/>
            <person name="Morin E."/>
            <person name="Murat C."/>
            <person name="Riley R."/>
            <person name="Ohm R."/>
            <person name="Sun H."/>
            <person name="Tunlid A."/>
            <person name="Henrissat B."/>
            <person name="Grigoriev I.V."/>
            <person name="Hibbett D.S."/>
            <person name="Martin F."/>
        </authorList>
    </citation>
    <scope>NUCLEOTIDE SEQUENCE [LARGE SCALE GENOMIC DNA]</scope>
    <source>
        <strain evidence="3">ATCC 200175</strain>
    </source>
</reference>
<name>A0A0C9T1K6_PAXIN</name>
<evidence type="ECO:0000256" key="1">
    <source>
        <dbReference type="SAM" id="MobiDB-lite"/>
    </source>
</evidence>